<keyword evidence="2 3" id="KW-0472">Membrane</keyword>
<dbReference type="SUPFAM" id="SSF56601">
    <property type="entry name" value="beta-lactamase/transpeptidase-like"/>
    <property type="match status" value="1"/>
</dbReference>
<name>A0ABS8N7E6_9CLOT</name>
<evidence type="ECO:0000313" key="6">
    <source>
        <dbReference type="Proteomes" id="UP001165422"/>
    </source>
</evidence>
<dbReference type="Proteomes" id="UP001165422">
    <property type="component" value="Unassembled WGS sequence"/>
</dbReference>
<evidence type="ECO:0000259" key="4">
    <source>
        <dbReference type="Pfam" id="PF00905"/>
    </source>
</evidence>
<feature type="domain" description="Penicillin-binding protein transpeptidase" evidence="4">
    <location>
        <begin position="253"/>
        <end position="546"/>
    </location>
</feature>
<accession>A0ABS8N7E6</accession>
<feature type="transmembrane region" description="Helical" evidence="3">
    <location>
        <begin position="12"/>
        <end position="31"/>
    </location>
</feature>
<comment type="caution">
    <text evidence="5">The sequence shown here is derived from an EMBL/GenBank/DDBJ whole genome shotgun (WGS) entry which is preliminary data.</text>
</comment>
<dbReference type="PANTHER" id="PTHR30627">
    <property type="entry name" value="PEPTIDOGLYCAN D,D-TRANSPEPTIDASE"/>
    <property type="match status" value="1"/>
</dbReference>
<evidence type="ECO:0000313" key="5">
    <source>
        <dbReference type="EMBL" id="MCC9295734.1"/>
    </source>
</evidence>
<evidence type="ECO:0000256" key="3">
    <source>
        <dbReference type="SAM" id="Phobius"/>
    </source>
</evidence>
<gene>
    <name evidence="5" type="ORF">LN736_12775</name>
</gene>
<evidence type="ECO:0000256" key="1">
    <source>
        <dbReference type="ARBA" id="ARBA00004370"/>
    </source>
</evidence>
<dbReference type="RefSeq" id="WP_150358233.1">
    <property type="nucleotide sequence ID" value="NZ_JAJJPB010000017.1"/>
</dbReference>
<protein>
    <submittedName>
        <fullName evidence="5">Penicillin-binding protein 2</fullName>
    </submittedName>
</protein>
<dbReference type="Pfam" id="PF00905">
    <property type="entry name" value="Transpeptidase"/>
    <property type="match status" value="1"/>
</dbReference>
<dbReference type="Gene3D" id="3.40.710.10">
    <property type="entry name" value="DD-peptidase/beta-lactamase superfamily"/>
    <property type="match status" value="1"/>
</dbReference>
<dbReference type="InterPro" id="IPR050515">
    <property type="entry name" value="Beta-lactam/transpept"/>
</dbReference>
<proteinExistence type="predicted"/>
<keyword evidence="6" id="KW-1185">Reference proteome</keyword>
<organism evidence="5 6">
    <name type="scientific">Clostridium aromativorans</name>
    <dbReference type="NCBI Taxonomy" id="2836848"/>
    <lineage>
        <taxon>Bacteria</taxon>
        <taxon>Bacillati</taxon>
        <taxon>Bacillota</taxon>
        <taxon>Clostridia</taxon>
        <taxon>Eubacteriales</taxon>
        <taxon>Clostridiaceae</taxon>
        <taxon>Clostridium</taxon>
    </lineage>
</organism>
<comment type="subcellular location">
    <subcellularLocation>
        <location evidence="1">Membrane</location>
    </subcellularLocation>
</comment>
<keyword evidence="3" id="KW-1133">Transmembrane helix</keyword>
<dbReference type="EMBL" id="JAJJPB010000017">
    <property type="protein sequence ID" value="MCC9295734.1"/>
    <property type="molecule type" value="Genomic_DNA"/>
</dbReference>
<dbReference type="PANTHER" id="PTHR30627:SF1">
    <property type="entry name" value="PEPTIDOGLYCAN D,D-TRANSPEPTIDASE FTSI"/>
    <property type="match status" value="1"/>
</dbReference>
<keyword evidence="3" id="KW-0812">Transmembrane</keyword>
<dbReference type="InterPro" id="IPR012338">
    <property type="entry name" value="Beta-lactam/transpept-like"/>
</dbReference>
<sequence>MLKINRHIIQKRQYILFFIIILAFSLLYFKIIKLQYFGSSKLSVMADSQYSYKEDLTDVNYMLYDCHGKQFMSYDKKYYVVISPEVFLKDNENVDSEKMLTLIYTLRNYDSDYDISKAGVLNKSEKLYYEVDVNTYNKLKNITGINGVYTYVYSPLNKAGIWSIGNLLLNPKRTENNQIKNKNSLEMQIYEKTKDNNKPEVVFERDVDGKIINKKVNYPENNVNVRLTVDKSIQDKIKEILNEGKNKEFSQIGVVLMEADTGKIKALVQKDDSKPNVNIGAATNHGFFPGSIFKVIVEEAGLDKNIINVNDKFTCKGLYEVEDEANHGTLTPGEALTVSCNDVFAQIGEKVGFNNFYDNAKSQGLFQTVLNLDGEKSGLFEVKNPSYADGSLSLASIGQNIRITPIEAISIPNTVVNGGVYVKPYILDAYVDDKNSNIEKLNTTSSSVIKKSTAEEMKEQMINVVKNGTGKSAHVDDMEVGGKTGSTQRIELTGKNKTAEEHSDGWFVGFFKYNGKYYSMVVFVKDIDKNNESGGNTAAPIFRDIVSNIQQYLN</sequence>
<reference evidence="5" key="1">
    <citation type="submission" date="2021-11" db="EMBL/GenBank/DDBJ databases">
        <authorList>
            <person name="Qingchun L."/>
            <person name="Dong Z."/>
            <person name="Zongwei Q."/>
            <person name="Jia Z."/>
            <person name="Duotao L."/>
        </authorList>
    </citation>
    <scope>NUCLEOTIDE SEQUENCE</scope>
    <source>
        <strain evidence="5">WLY-B-L2</strain>
    </source>
</reference>
<evidence type="ECO:0000256" key="2">
    <source>
        <dbReference type="ARBA" id="ARBA00023136"/>
    </source>
</evidence>
<dbReference type="InterPro" id="IPR001460">
    <property type="entry name" value="PCN-bd_Tpept"/>
</dbReference>